<feature type="domain" description="Flagellar M-ring C-terminal" evidence="13">
    <location>
        <begin position="251"/>
        <end position="412"/>
    </location>
</feature>
<evidence type="ECO:0000256" key="8">
    <source>
        <dbReference type="ARBA" id="ARBA00023143"/>
    </source>
</evidence>
<evidence type="ECO:0000259" key="13">
    <source>
        <dbReference type="Pfam" id="PF08345"/>
    </source>
</evidence>
<keyword evidence="4" id="KW-1003">Cell membrane</keyword>
<keyword evidence="14" id="KW-0966">Cell projection</keyword>
<feature type="compositionally biased region" description="Polar residues" evidence="10">
    <location>
        <begin position="289"/>
        <end position="307"/>
    </location>
</feature>
<feature type="compositionally biased region" description="Polar residues" evidence="10">
    <location>
        <begin position="314"/>
        <end position="341"/>
    </location>
</feature>
<evidence type="ECO:0000313" key="15">
    <source>
        <dbReference type="Proteomes" id="UP000637695"/>
    </source>
</evidence>
<proteinExistence type="inferred from homology"/>
<evidence type="ECO:0000256" key="11">
    <source>
        <dbReference type="SAM" id="Phobius"/>
    </source>
</evidence>
<dbReference type="RefSeq" id="WP_188880443.1">
    <property type="nucleotide sequence ID" value="NZ_BMOY01000001.1"/>
</dbReference>
<evidence type="ECO:0000256" key="3">
    <source>
        <dbReference type="ARBA" id="ARBA00007971"/>
    </source>
</evidence>
<dbReference type="InterPro" id="IPR043427">
    <property type="entry name" value="YscJ/FliF"/>
</dbReference>
<reference evidence="14" key="1">
    <citation type="journal article" date="2014" name="Int. J. Syst. Evol. Microbiol.">
        <title>Complete genome sequence of Corynebacterium casei LMG S-19264T (=DSM 44701T), isolated from a smear-ripened cheese.</title>
        <authorList>
            <consortium name="US DOE Joint Genome Institute (JGI-PGF)"/>
            <person name="Walter F."/>
            <person name="Albersmeier A."/>
            <person name="Kalinowski J."/>
            <person name="Ruckert C."/>
        </authorList>
    </citation>
    <scope>NUCLEOTIDE SEQUENCE</scope>
    <source>
        <strain evidence="14">JCM 18487</strain>
    </source>
</reference>
<dbReference type="GO" id="GO:0071973">
    <property type="term" value="P:bacterial-type flagellum-dependent cell motility"/>
    <property type="evidence" value="ECO:0007669"/>
    <property type="project" value="InterPro"/>
</dbReference>
<evidence type="ECO:0000313" key="14">
    <source>
        <dbReference type="EMBL" id="GGI94800.1"/>
    </source>
</evidence>
<evidence type="ECO:0000256" key="6">
    <source>
        <dbReference type="ARBA" id="ARBA00022989"/>
    </source>
</evidence>
<comment type="caution">
    <text evidence="14">The sequence shown here is derived from an EMBL/GenBank/DDBJ whole genome shotgun (WGS) entry which is preliminary data.</text>
</comment>
<keyword evidence="6 11" id="KW-1133">Transmembrane helix</keyword>
<feature type="domain" description="Flagellar M-ring N-terminal" evidence="12">
    <location>
        <begin position="47"/>
        <end position="217"/>
    </location>
</feature>
<dbReference type="Pfam" id="PF08345">
    <property type="entry name" value="YscJ_FliF_C"/>
    <property type="match status" value="1"/>
</dbReference>
<evidence type="ECO:0000256" key="5">
    <source>
        <dbReference type="ARBA" id="ARBA00022692"/>
    </source>
</evidence>
<dbReference type="PANTHER" id="PTHR30046">
    <property type="entry name" value="FLAGELLAR M-RING PROTEIN"/>
    <property type="match status" value="1"/>
</dbReference>
<reference evidence="14" key="2">
    <citation type="submission" date="2020-09" db="EMBL/GenBank/DDBJ databases">
        <authorList>
            <person name="Sun Q."/>
            <person name="Ohkuma M."/>
        </authorList>
    </citation>
    <scope>NUCLEOTIDE SEQUENCE</scope>
    <source>
        <strain evidence="14">JCM 18487</strain>
    </source>
</reference>
<dbReference type="Gene3D" id="3.30.300.30">
    <property type="match status" value="1"/>
</dbReference>
<dbReference type="GO" id="GO:0003774">
    <property type="term" value="F:cytoskeletal motor activity"/>
    <property type="evidence" value="ECO:0007669"/>
    <property type="project" value="InterPro"/>
</dbReference>
<comment type="subcellular location">
    <subcellularLocation>
        <location evidence="1 9">Bacterial flagellum basal body</location>
    </subcellularLocation>
    <subcellularLocation>
        <location evidence="2">Cell membrane</location>
        <topology evidence="2">Multi-pass membrane protein</topology>
    </subcellularLocation>
</comment>
<dbReference type="InterPro" id="IPR045851">
    <property type="entry name" value="AMP-bd_C_sf"/>
</dbReference>
<dbReference type="EMBL" id="BMOY01000001">
    <property type="protein sequence ID" value="GGI94800.1"/>
    <property type="molecule type" value="Genomic_DNA"/>
</dbReference>
<dbReference type="Pfam" id="PF01514">
    <property type="entry name" value="YscJ_FliF"/>
    <property type="match status" value="1"/>
</dbReference>
<feature type="compositionally biased region" description="Low complexity" evidence="10">
    <location>
        <begin position="342"/>
        <end position="352"/>
    </location>
</feature>
<dbReference type="PANTHER" id="PTHR30046:SF0">
    <property type="entry name" value="FLAGELLAR M-RING PROTEIN"/>
    <property type="match status" value="1"/>
</dbReference>
<organism evidence="14 15">
    <name type="scientific">Alicyclobacillus cellulosilyticus</name>
    <dbReference type="NCBI Taxonomy" id="1003997"/>
    <lineage>
        <taxon>Bacteria</taxon>
        <taxon>Bacillati</taxon>
        <taxon>Bacillota</taxon>
        <taxon>Bacilli</taxon>
        <taxon>Bacillales</taxon>
        <taxon>Alicyclobacillaceae</taxon>
        <taxon>Alicyclobacillus</taxon>
    </lineage>
</organism>
<dbReference type="PRINTS" id="PR01009">
    <property type="entry name" value="FLGMRINGFLIF"/>
</dbReference>
<dbReference type="InterPro" id="IPR013556">
    <property type="entry name" value="Flag_M-ring_C"/>
</dbReference>
<name>A0A917K0I8_9BACL</name>
<dbReference type="InterPro" id="IPR006182">
    <property type="entry name" value="FliF_N_dom"/>
</dbReference>
<keyword evidence="14" id="KW-0969">Cilium</keyword>
<dbReference type="AlphaFoldDB" id="A0A917K0I8"/>
<evidence type="ECO:0000256" key="7">
    <source>
        <dbReference type="ARBA" id="ARBA00023136"/>
    </source>
</evidence>
<evidence type="ECO:0000256" key="9">
    <source>
        <dbReference type="PIRNR" id="PIRNR004862"/>
    </source>
</evidence>
<protein>
    <recommendedName>
        <fullName evidence="9">Flagellar M-ring protein</fullName>
    </recommendedName>
</protein>
<sequence length="507" mass="53359">MNETIRNLWARAQALWGRLAPAQKRNLIIATGAGIACLAAVLWVVLRPHYVTIMSGLDDKSLGEVQQALEQMKIPNQIVGTSIEVPASEADTARVQLAMQGLPKTGYYGYNIPNSFGMTDAQFNIAVLDALQQSLSQTIESIDGVESAQVHIVLPQEQLFVSQPQDTAKASVFVQLGPGVQLTPAQVYGIQQLVAHSVKGLSAGDVTVVDQNGVVLQGTAGTSANDVSGVTELQVRQQLEQSLTSQLTAGLDQIVGPGNAVVVVHANLTFDKVESKSHTVAPVPGSDTGVLTSTQQIRRSTVGSAQSPGGIAGQATSNPGASTYAGTANAGNNVTSTDNEVTNQYDNNYTDTTTVRDPIQLRGYSVGVLINSNGTGVNPQVLRQIRSFVTSAVGAATGQGAVNSVSVVAVPFRANAAATSVVSGGFPWWLLAVLGLAAGAGGIAYGVFRSRRRQAVPLEDQVLTAAEASLEPAQLSEEERLREQLARLAQERPAEFANLLRTWLMED</sequence>
<dbReference type="GO" id="GO:0005886">
    <property type="term" value="C:plasma membrane"/>
    <property type="evidence" value="ECO:0007669"/>
    <property type="project" value="UniProtKB-SubCell"/>
</dbReference>
<evidence type="ECO:0000256" key="4">
    <source>
        <dbReference type="ARBA" id="ARBA00022475"/>
    </source>
</evidence>
<evidence type="ECO:0000256" key="2">
    <source>
        <dbReference type="ARBA" id="ARBA00004651"/>
    </source>
</evidence>
<keyword evidence="15" id="KW-1185">Reference proteome</keyword>
<feature type="transmembrane region" description="Helical" evidence="11">
    <location>
        <begin position="27"/>
        <end position="46"/>
    </location>
</feature>
<keyword evidence="5 11" id="KW-0812">Transmembrane</keyword>
<dbReference type="InterPro" id="IPR000067">
    <property type="entry name" value="FlgMring_FliF"/>
</dbReference>
<feature type="region of interest" description="Disordered" evidence="10">
    <location>
        <begin position="278"/>
        <end position="352"/>
    </location>
</feature>
<feature type="transmembrane region" description="Helical" evidence="11">
    <location>
        <begin position="426"/>
        <end position="448"/>
    </location>
</feature>
<comment type="function">
    <text evidence="9">The M ring may be actively involved in energy transduction.</text>
</comment>
<evidence type="ECO:0000256" key="10">
    <source>
        <dbReference type="SAM" id="MobiDB-lite"/>
    </source>
</evidence>
<keyword evidence="14" id="KW-0282">Flagellum</keyword>
<dbReference type="GO" id="GO:0009431">
    <property type="term" value="C:bacterial-type flagellum basal body, MS ring"/>
    <property type="evidence" value="ECO:0007669"/>
    <property type="project" value="InterPro"/>
</dbReference>
<dbReference type="NCBIfam" id="TIGR00206">
    <property type="entry name" value="fliF"/>
    <property type="match status" value="1"/>
</dbReference>
<dbReference type="Proteomes" id="UP000637695">
    <property type="component" value="Unassembled WGS sequence"/>
</dbReference>
<gene>
    <name evidence="14" type="ORF">GCM10010885_00390</name>
</gene>
<evidence type="ECO:0000259" key="12">
    <source>
        <dbReference type="Pfam" id="PF01514"/>
    </source>
</evidence>
<evidence type="ECO:0000256" key="1">
    <source>
        <dbReference type="ARBA" id="ARBA00004117"/>
    </source>
</evidence>
<keyword evidence="7 11" id="KW-0472">Membrane</keyword>
<accession>A0A917K0I8</accession>
<comment type="similarity">
    <text evidence="3 9">Belongs to the FliF family.</text>
</comment>
<dbReference type="PIRSF" id="PIRSF004862">
    <property type="entry name" value="FliF"/>
    <property type="match status" value="1"/>
</dbReference>
<keyword evidence="8 9" id="KW-0975">Bacterial flagellum</keyword>